<dbReference type="RefSeq" id="XP_026679573.1">
    <property type="nucleotide sequence ID" value="XM_026823772.1"/>
</dbReference>
<keyword evidence="2" id="KW-0472">Membrane</keyword>
<evidence type="ECO:0000256" key="1">
    <source>
        <dbReference type="SAM" id="MobiDB-lite"/>
    </source>
</evidence>
<sequence>MDFQLSFLLFSIMFYNVFLALAYWLCRFLVITESGSICLLLVYFLRAAMHFCRAFLTSSFHQYTFFLRVTLASGIDWLHTDSNTLIRSQGVSNSETTSSMEQERYLSILVSLTPLAQLRQSCGWGMSDSSLSINSLLLAAEDNTLTPENSRRSNPFSKPMSTMG</sequence>
<evidence type="ECO:0000256" key="2">
    <source>
        <dbReference type="SAM" id="Phobius"/>
    </source>
</evidence>
<dbReference type="AlphaFoldDB" id="A0A3Q0IY15"/>
<organism evidence="3 4">
    <name type="scientific">Diaphorina citri</name>
    <name type="common">Asian citrus psyllid</name>
    <dbReference type="NCBI Taxonomy" id="121845"/>
    <lineage>
        <taxon>Eukaryota</taxon>
        <taxon>Metazoa</taxon>
        <taxon>Ecdysozoa</taxon>
        <taxon>Arthropoda</taxon>
        <taxon>Hexapoda</taxon>
        <taxon>Insecta</taxon>
        <taxon>Pterygota</taxon>
        <taxon>Neoptera</taxon>
        <taxon>Paraneoptera</taxon>
        <taxon>Hemiptera</taxon>
        <taxon>Sternorrhyncha</taxon>
        <taxon>Psylloidea</taxon>
        <taxon>Psyllidae</taxon>
        <taxon>Diaphorininae</taxon>
        <taxon>Diaphorina</taxon>
    </lineage>
</organism>
<accession>A0A3Q0IY15</accession>
<evidence type="ECO:0000313" key="3">
    <source>
        <dbReference type="Proteomes" id="UP000079169"/>
    </source>
</evidence>
<feature type="transmembrane region" description="Helical" evidence="2">
    <location>
        <begin position="6"/>
        <end position="25"/>
    </location>
</feature>
<name>A0A3Q0IY15_DIACI</name>
<dbReference type="GeneID" id="113467541"/>
<proteinExistence type="predicted"/>
<dbReference type="KEGG" id="dci:113467541"/>
<gene>
    <name evidence="4" type="primary">LOC113467541</name>
</gene>
<dbReference type="Proteomes" id="UP000079169">
    <property type="component" value="Unplaced"/>
</dbReference>
<protein>
    <submittedName>
        <fullName evidence="4">Uncharacterized protein LOC113467541</fullName>
    </submittedName>
</protein>
<evidence type="ECO:0000313" key="4">
    <source>
        <dbReference type="RefSeq" id="XP_026679573.1"/>
    </source>
</evidence>
<keyword evidence="2" id="KW-0812">Transmembrane</keyword>
<reference evidence="4" key="1">
    <citation type="submission" date="2025-08" db="UniProtKB">
        <authorList>
            <consortium name="RefSeq"/>
        </authorList>
    </citation>
    <scope>IDENTIFICATION</scope>
</reference>
<feature type="region of interest" description="Disordered" evidence="1">
    <location>
        <begin position="144"/>
        <end position="164"/>
    </location>
</feature>
<keyword evidence="2" id="KW-1133">Transmembrane helix</keyword>
<dbReference type="PaxDb" id="121845-A0A3Q0IY15"/>
<keyword evidence="3" id="KW-1185">Reference proteome</keyword>
<dbReference type="STRING" id="121845.A0A3Q0IY15"/>